<name>A0A812J290_SYMPI</name>
<comment type="caution">
    <text evidence="1">The sequence shown here is derived from an EMBL/GenBank/DDBJ whole genome shotgun (WGS) entry which is preliminary data.</text>
</comment>
<proteinExistence type="predicted"/>
<keyword evidence="2" id="KW-1185">Reference proteome</keyword>
<accession>A0A812J290</accession>
<protein>
    <submittedName>
        <fullName evidence="1">EryA protein</fullName>
    </submittedName>
</protein>
<dbReference type="Proteomes" id="UP000649617">
    <property type="component" value="Unassembled WGS sequence"/>
</dbReference>
<evidence type="ECO:0000313" key="2">
    <source>
        <dbReference type="Proteomes" id="UP000649617"/>
    </source>
</evidence>
<dbReference type="EMBL" id="CAJNIZ010001253">
    <property type="protein sequence ID" value="CAE7186698.1"/>
    <property type="molecule type" value="Genomic_DNA"/>
</dbReference>
<reference evidence="1" key="1">
    <citation type="submission" date="2021-02" db="EMBL/GenBank/DDBJ databases">
        <authorList>
            <person name="Dougan E. K."/>
            <person name="Rhodes N."/>
            <person name="Thang M."/>
            <person name="Chan C."/>
        </authorList>
    </citation>
    <scope>NUCLEOTIDE SEQUENCE</scope>
</reference>
<gene>
    <name evidence="1" type="primary">eryA</name>
    <name evidence="1" type="ORF">SPIL2461_LOCUS1299</name>
</gene>
<evidence type="ECO:0000313" key="1">
    <source>
        <dbReference type="EMBL" id="CAE7186698.1"/>
    </source>
</evidence>
<dbReference type="OrthoDB" id="423224at2759"/>
<dbReference type="AlphaFoldDB" id="A0A812J290"/>
<sequence length="287" mass="32179">MATGFQGLLSRGLLSASSRLGRSFATTETPFLYRFKAKRLKWKKRHYNEVLIMADRRKLLETLQEVIDAPGKQFPKPFWEVLSKRCIKSMHLLEPLELAIVARAFDVHQPELRKDMDVFPSLAAQVRDSRSFVPGMAIIALSEIFPRRLRHKEEVAELMKLFARRAANCMWEIPVDAAVSLIEELAASGVKDAALCRRVAKKLQIRLTSDLWEPNLGLLGQAAAALAAQDFRDVELFRSLVESAARCLEGSDGSADRASGRAVLDSLEVLKLELPEAEPLRKALEVT</sequence>
<organism evidence="1 2">
    <name type="scientific">Symbiodinium pilosum</name>
    <name type="common">Dinoflagellate</name>
    <dbReference type="NCBI Taxonomy" id="2952"/>
    <lineage>
        <taxon>Eukaryota</taxon>
        <taxon>Sar</taxon>
        <taxon>Alveolata</taxon>
        <taxon>Dinophyceae</taxon>
        <taxon>Suessiales</taxon>
        <taxon>Symbiodiniaceae</taxon>
        <taxon>Symbiodinium</taxon>
    </lineage>
</organism>